<dbReference type="GO" id="GO:0005737">
    <property type="term" value="C:cytoplasm"/>
    <property type="evidence" value="ECO:0007669"/>
    <property type="project" value="UniProtKB-SubCell"/>
</dbReference>
<evidence type="ECO:0000256" key="9">
    <source>
        <dbReference type="ARBA" id="ARBA00022917"/>
    </source>
</evidence>
<reference evidence="20" key="1">
    <citation type="submission" date="2017-09" db="EMBL/GenBank/DDBJ databases">
        <title>Depth-based differentiation of microbial function through sediment-hosted aquifers and enrichment of novel symbionts in the deep terrestrial subsurface.</title>
        <authorList>
            <person name="Probst A.J."/>
            <person name="Ladd B."/>
            <person name="Jarett J.K."/>
            <person name="Geller-Mcgrath D.E."/>
            <person name="Sieber C.M.K."/>
            <person name="Emerson J.B."/>
            <person name="Anantharaman K."/>
            <person name="Thomas B.C."/>
            <person name="Malmstrom R."/>
            <person name="Stieglmeier M."/>
            <person name="Klingl A."/>
            <person name="Woyke T."/>
            <person name="Ryan C.M."/>
            <person name="Banfield J.F."/>
        </authorList>
    </citation>
    <scope>NUCLEOTIDE SEQUENCE [LARGE SCALE GENOMIC DNA]</scope>
</reference>
<keyword evidence="6 19" id="KW-0436">Ligase</keyword>
<evidence type="ECO:0000313" key="20">
    <source>
        <dbReference type="Proteomes" id="UP000230822"/>
    </source>
</evidence>
<evidence type="ECO:0000256" key="1">
    <source>
        <dbReference type="ARBA" id="ARBA00004496"/>
    </source>
</evidence>
<evidence type="ECO:0000256" key="15">
    <source>
        <dbReference type="PIRSR" id="PIRSR001529-1"/>
    </source>
</evidence>
<dbReference type="EC" id="6.1.1.11" evidence="4 14"/>
<dbReference type="SUPFAM" id="SSF55681">
    <property type="entry name" value="Class II aaRS and biotin synthetases"/>
    <property type="match status" value="1"/>
</dbReference>
<evidence type="ECO:0000256" key="6">
    <source>
        <dbReference type="ARBA" id="ARBA00022598"/>
    </source>
</evidence>
<comment type="caution">
    <text evidence="19">The sequence shown here is derived from an EMBL/GenBank/DDBJ whole genome shotgun (WGS) entry which is preliminary data.</text>
</comment>
<comment type="catalytic activity">
    <reaction evidence="12">
        <text>tRNA(Sec) + L-serine + ATP = L-seryl-tRNA(Sec) + AMP + diphosphate + H(+)</text>
        <dbReference type="Rhea" id="RHEA:42580"/>
        <dbReference type="Rhea" id="RHEA-COMP:9742"/>
        <dbReference type="Rhea" id="RHEA-COMP:10128"/>
        <dbReference type="ChEBI" id="CHEBI:15378"/>
        <dbReference type="ChEBI" id="CHEBI:30616"/>
        <dbReference type="ChEBI" id="CHEBI:33019"/>
        <dbReference type="ChEBI" id="CHEBI:33384"/>
        <dbReference type="ChEBI" id="CHEBI:78442"/>
        <dbReference type="ChEBI" id="CHEBI:78533"/>
        <dbReference type="ChEBI" id="CHEBI:456215"/>
        <dbReference type="EC" id="6.1.1.11"/>
    </reaction>
</comment>
<dbReference type="InterPro" id="IPR045864">
    <property type="entry name" value="aa-tRNA-synth_II/BPL/LPL"/>
</dbReference>
<dbReference type="InterPro" id="IPR010978">
    <property type="entry name" value="tRNA-bd_arm"/>
</dbReference>
<dbReference type="Pfam" id="PF02403">
    <property type="entry name" value="Seryl_tRNA_N"/>
    <property type="match status" value="1"/>
</dbReference>
<dbReference type="NCBIfam" id="TIGR00414">
    <property type="entry name" value="serS"/>
    <property type="match status" value="1"/>
</dbReference>
<protein>
    <recommendedName>
        <fullName evidence="11 14">Serine--tRNA ligase</fullName>
        <ecNumber evidence="4 14">6.1.1.11</ecNumber>
    </recommendedName>
</protein>
<feature type="binding site" evidence="15">
    <location>
        <position position="269"/>
    </location>
    <ligand>
        <name>L-serine</name>
        <dbReference type="ChEBI" id="CHEBI:33384"/>
    </ligand>
</feature>
<keyword evidence="9" id="KW-0648">Protein biosynthesis</keyword>
<evidence type="ECO:0000256" key="11">
    <source>
        <dbReference type="ARBA" id="ARBA00039158"/>
    </source>
</evidence>
<dbReference type="PRINTS" id="PR00981">
    <property type="entry name" value="TRNASYNTHSER"/>
</dbReference>
<feature type="binding site" evidence="16">
    <location>
        <begin position="285"/>
        <end position="288"/>
    </location>
    <ligand>
        <name>ATP</name>
        <dbReference type="ChEBI" id="CHEBI:30616"/>
    </ligand>
</feature>
<dbReference type="Pfam" id="PF00587">
    <property type="entry name" value="tRNA-synt_2b"/>
    <property type="match status" value="1"/>
</dbReference>
<dbReference type="InterPro" id="IPR002314">
    <property type="entry name" value="aa-tRNA-synt_IIb"/>
</dbReference>
<gene>
    <name evidence="19" type="ORF">CO005_02340</name>
</gene>
<feature type="domain" description="Aminoacyl-transfer RNA synthetases class-II family profile" evidence="18">
    <location>
        <begin position="142"/>
        <end position="418"/>
    </location>
</feature>
<keyword evidence="10" id="KW-0030">Aminoacyl-tRNA synthetase</keyword>
<evidence type="ECO:0000256" key="10">
    <source>
        <dbReference type="ARBA" id="ARBA00023146"/>
    </source>
</evidence>
<dbReference type="InterPro" id="IPR033729">
    <property type="entry name" value="SerRS_core"/>
</dbReference>
<dbReference type="Gene3D" id="3.30.930.10">
    <property type="entry name" value="Bira Bifunctional Protein, Domain 2"/>
    <property type="match status" value="1"/>
</dbReference>
<evidence type="ECO:0000256" key="2">
    <source>
        <dbReference type="ARBA" id="ARBA00005045"/>
    </source>
</evidence>
<feature type="binding site" evidence="15">
    <location>
        <position position="238"/>
    </location>
    <ligand>
        <name>L-serine</name>
        <dbReference type="ChEBI" id="CHEBI:33384"/>
    </ligand>
</feature>
<dbReference type="GO" id="GO:0006434">
    <property type="term" value="P:seryl-tRNA aminoacylation"/>
    <property type="evidence" value="ECO:0007669"/>
    <property type="project" value="UniProtKB-UniRule"/>
</dbReference>
<comment type="catalytic activity">
    <reaction evidence="13">
        <text>tRNA(Ser) + L-serine + ATP = L-seryl-tRNA(Ser) + AMP + diphosphate + H(+)</text>
        <dbReference type="Rhea" id="RHEA:12292"/>
        <dbReference type="Rhea" id="RHEA-COMP:9669"/>
        <dbReference type="Rhea" id="RHEA-COMP:9703"/>
        <dbReference type="ChEBI" id="CHEBI:15378"/>
        <dbReference type="ChEBI" id="CHEBI:30616"/>
        <dbReference type="ChEBI" id="CHEBI:33019"/>
        <dbReference type="ChEBI" id="CHEBI:33384"/>
        <dbReference type="ChEBI" id="CHEBI:78442"/>
        <dbReference type="ChEBI" id="CHEBI:78533"/>
        <dbReference type="ChEBI" id="CHEBI:456215"/>
        <dbReference type="EC" id="6.1.1.11"/>
    </reaction>
</comment>
<comment type="subcellular location">
    <subcellularLocation>
        <location evidence="1">Cytoplasm</location>
    </subcellularLocation>
</comment>
<evidence type="ECO:0000313" key="19">
    <source>
        <dbReference type="EMBL" id="PIW73269.1"/>
    </source>
</evidence>
<feature type="coiled-coil region" evidence="17">
    <location>
        <begin position="47"/>
        <end position="97"/>
    </location>
</feature>
<dbReference type="CDD" id="cd00770">
    <property type="entry name" value="SerRS_core"/>
    <property type="match status" value="1"/>
</dbReference>
<keyword evidence="17" id="KW-0175">Coiled coil</keyword>
<dbReference type="AlphaFoldDB" id="A0A2M7IC94"/>
<feature type="binding site" evidence="15">
    <location>
        <position position="391"/>
    </location>
    <ligand>
        <name>L-serine</name>
        <dbReference type="ChEBI" id="CHEBI:33384"/>
    </ligand>
</feature>
<evidence type="ECO:0000256" key="8">
    <source>
        <dbReference type="ARBA" id="ARBA00022840"/>
    </source>
</evidence>
<dbReference type="PANTHER" id="PTHR43697">
    <property type="entry name" value="SERYL-TRNA SYNTHETASE"/>
    <property type="match status" value="1"/>
</dbReference>
<keyword evidence="8 16" id="KW-0067">ATP-binding</keyword>
<dbReference type="PIRSF" id="PIRSF001529">
    <property type="entry name" value="Ser-tRNA-synth_IIa"/>
    <property type="match status" value="1"/>
</dbReference>
<feature type="binding site" evidence="15">
    <location>
        <position position="292"/>
    </location>
    <ligand>
        <name>L-serine</name>
        <dbReference type="ChEBI" id="CHEBI:33384"/>
    </ligand>
</feature>
<evidence type="ECO:0000256" key="14">
    <source>
        <dbReference type="NCBIfam" id="TIGR00414"/>
    </source>
</evidence>
<dbReference type="GO" id="GO:0004828">
    <property type="term" value="F:serine-tRNA ligase activity"/>
    <property type="evidence" value="ECO:0007669"/>
    <property type="project" value="UniProtKB-UniRule"/>
</dbReference>
<dbReference type="SUPFAM" id="SSF46589">
    <property type="entry name" value="tRNA-binding arm"/>
    <property type="match status" value="1"/>
</dbReference>
<feature type="site" description="Important for serine binding" evidence="15">
    <location>
        <position position="393"/>
    </location>
</feature>
<name>A0A2M7IC94_9BACT</name>
<dbReference type="Proteomes" id="UP000230822">
    <property type="component" value="Unassembled WGS sequence"/>
</dbReference>
<keyword evidence="7" id="KW-0547">Nucleotide-binding</keyword>
<evidence type="ECO:0000259" key="18">
    <source>
        <dbReference type="PROSITE" id="PS50862"/>
    </source>
</evidence>
<evidence type="ECO:0000256" key="16">
    <source>
        <dbReference type="PIRSR" id="PIRSR001529-2"/>
    </source>
</evidence>
<comment type="pathway">
    <text evidence="2">Aminoacyl-tRNA biosynthesis; selenocysteinyl-tRNA(Sec) biosynthesis; L-seryl-tRNA(Sec) from L-serine and tRNA(Sec): step 1/1.</text>
</comment>
<dbReference type="InterPro" id="IPR042103">
    <property type="entry name" value="SerRS_1_N_sf"/>
</dbReference>
<proteinExistence type="inferred from homology"/>
<dbReference type="Gene3D" id="1.10.287.40">
    <property type="entry name" value="Serine-tRNA synthetase, tRNA binding domain"/>
    <property type="match status" value="1"/>
</dbReference>
<comment type="similarity">
    <text evidence="3">Belongs to the class-II aminoacyl-tRNA synthetase family. Type-1 seryl-tRNA synthetase subfamily.</text>
</comment>
<dbReference type="PANTHER" id="PTHR43697:SF1">
    <property type="entry name" value="SERINE--TRNA LIGASE"/>
    <property type="match status" value="1"/>
</dbReference>
<dbReference type="EMBL" id="PFGU01000060">
    <property type="protein sequence ID" value="PIW73269.1"/>
    <property type="molecule type" value="Genomic_DNA"/>
</dbReference>
<organism evidence="19 20">
    <name type="scientific">Candidatus Roizmanbacteria bacterium CG_4_8_14_3_um_filter_34_9</name>
    <dbReference type="NCBI Taxonomy" id="1974832"/>
    <lineage>
        <taxon>Bacteria</taxon>
        <taxon>Candidatus Roizmaniibacteriota</taxon>
    </lineage>
</organism>
<dbReference type="GO" id="GO:0005524">
    <property type="term" value="F:ATP binding"/>
    <property type="evidence" value="ECO:0007669"/>
    <property type="project" value="UniProtKB-KW"/>
</dbReference>
<accession>A0A2M7IC94</accession>
<dbReference type="PROSITE" id="PS50862">
    <property type="entry name" value="AA_TRNA_LIGASE_II"/>
    <property type="match status" value="1"/>
</dbReference>
<keyword evidence="5" id="KW-0963">Cytoplasm</keyword>
<dbReference type="InterPro" id="IPR006195">
    <property type="entry name" value="aa-tRNA-synth_II"/>
</dbReference>
<dbReference type="InterPro" id="IPR002317">
    <property type="entry name" value="Ser-tRNA-ligase_type_1"/>
</dbReference>
<feature type="binding site" evidence="16">
    <location>
        <begin position="269"/>
        <end position="271"/>
    </location>
    <ligand>
        <name>ATP</name>
        <dbReference type="ChEBI" id="CHEBI:30616"/>
    </ligand>
</feature>
<dbReference type="InterPro" id="IPR015866">
    <property type="entry name" value="Ser-tRNA-synth_1_N"/>
</dbReference>
<feature type="binding site" evidence="16">
    <location>
        <begin position="358"/>
        <end position="361"/>
    </location>
    <ligand>
        <name>ATP</name>
        <dbReference type="ChEBI" id="CHEBI:30616"/>
    </ligand>
</feature>
<evidence type="ECO:0000256" key="5">
    <source>
        <dbReference type="ARBA" id="ARBA00022490"/>
    </source>
</evidence>
<evidence type="ECO:0000256" key="13">
    <source>
        <dbReference type="ARBA" id="ARBA00048823"/>
    </source>
</evidence>
<evidence type="ECO:0000256" key="3">
    <source>
        <dbReference type="ARBA" id="ARBA00010728"/>
    </source>
</evidence>
<evidence type="ECO:0000256" key="4">
    <source>
        <dbReference type="ARBA" id="ARBA00012840"/>
    </source>
</evidence>
<sequence>MFLGIWLLVINYVKIIDMLSLDFIRANKSQVITAAKNKNRKVEIDKILTLDDERRLLIQKIQVLREERNKTSHGKPDEKTIKRGKEIKEEIKKLEDQLSTNHQSLDTLLSFVPNVPLDEVPIGKNEDDNVEVKKWGKIPEFDFEVKSHLDLGLSLDLFDLERGSKVSGFRGYFLKNQAAQLQFAILFYVFQKLVAKGYTPIIAPSIVKGFTLFGSGQFPWGEQEVYKLNDEDAYLAGTAEVPVTSYFSGEILNEKDLPKKFVAFSPCFRREAGSYGKDVKGLYRVHEFWKVEQVIIAGSDIEESKKLHNELQKNTEEIMEDFNIPYRRLMMCTGDMGEPQIKKYDTEIWMPYRNGYGEIASNSIMGDFQTRRLKIKYRKKDGSTEYCYSLNDTAIPSPRILIAILENYQQKDGSIKVPEVLQSLVGFKSITHTLTHQEPIFSSPDGQGRYR</sequence>
<evidence type="ECO:0000256" key="7">
    <source>
        <dbReference type="ARBA" id="ARBA00022741"/>
    </source>
</evidence>
<evidence type="ECO:0000256" key="17">
    <source>
        <dbReference type="SAM" id="Coils"/>
    </source>
</evidence>
<evidence type="ECO:0000256" key="12">
    <source>
        <dbReference type="ARBA" id="ARBA00047929"/>
    </source>
</evidence>